<dbReference type="Proteomes" id="UP000700334">
    <property type="component" value="Unassembled WGS sequence"/>
</dbReference>
<feature type="region of interest" description="Disordered" evidence="25">
    <location>
        <begin position="635"/>
        <end position="658"/>
    </location>
</feature>
<feature type="region of interest" description="Disordered" evidence="25">
    <location>
        <begin position="524"/>
        <end position="553"/>
    </location>
</feature>
<dbReference type="Pfam" id="PF13920">
    <property type="entry name" value="zf-C3HC4_3"/>
    <property type="match status" value="1"/>
</dbReference>
<keyword evidence="7" id="KW-1017">Isopeptide bond</keyword>
<keyword evidence="17" id="KW-0539">Nucleus</keyword>
<keyword evidence="16" id="KW-0234">DNA repair</keyword>
<dbReference type="InterPro" id="IPR051657">
    <property type="entry name" value="RNF168/RNF169_E3_ubiq-ligase"/>
</dbReference>
<evidence type="ECO:0000256" key="4">
    <source>
        <dbReference type="ARBA" id="ARBA00004906"/>
    </source>
</evidence>
<dbReference type="GO" id="GO:0008270">
    <property type="term" value="F:zinc ion binding"/>
    <property type="evidence" value="ECO:0007669"/>
    <property type="project" value="UniProtKB-KW"/>
</dbReference>
<evidence type="ECO:0000256" key="23">
    <source>
        <dbReference type="ARBA" id="ARBA00080395"/>
    </source>
</evidence>
<evidence type="ECO:0000256" key="21">
    <source>
        <dbReference type="ARBA" id="ARBA00067427"/>
    </source>
</evidence>
<keyword evidence="28" id="KW-1185">Reference proteome</keyword>
<evidence type="ECO:0000256" key="13">
    <source>
        <dbReference type="ARBA" id="ARBA00022786"/>
    </source>
</evidence>
<dbReference type="CDD" id="cd16551">
    <property type="entry name" value="RING-HC_RNF169"/>
    <property type="match status" value="1"/>
</dbReference>
<dbReference type="AlphaFoldDB" id="A0A8J6AK22"/>
<dbReference type="GO" id="GO:0035861">
    <property type="term" value="C:site of double-strand break"/>
    <property type="evidence" value="ECO:0007669"/>
    <property type="project" value="TreeGrafter"/>
</dbReference>
<keyword evidence="6" id="KW-0158">Chromosome</keyword>
<evidence type="ECO:0000256" key="19">
    <source>
        <dbReference type="ARBA" id="ARBA00061686"/>
    </source>
</evidence>
<dbReference type="PROSITE" id="PS50089">
    <property type="entry name" value="ZF_RING_2"/>
    <property type="match status" value="1"/>
</dbReference>
<evidence type="ECO:0000256" key="16">
    <source>
        <dbReference type="ARBA" id="ARBA00023204"/>
    </source>
</evidence>
<evidence type="ECO:0000256" key="15">
    <source>
        <dbReference type="ARBA" id="ARBA00022843"/>
    </source>
</evidence>
<sequence>MAAAGPSTRASSAAAAAALSRRGRRGRCDEMAATKTGASGAASGSALLVLPSPLLQPPPPPRPEESGCAGCLETPGEAAALPCGHLLCRGCARRAADAAGPGCPRCRARGPGWARRRARDDGQADAEVLGERARRGQPERCRSRRDGGAAAVGPRPEQEPRAAPAEPEFIFRAPIKLSKPGELREEYESLRKLREEKLQEEKVSEGHTHKLLPEETETGKRKLDEQKKRDEPLALKTNLEHCPARLSDSENEEPSRGKMTQTHRSAFVSKNSSYSLAFLAGNLNSKVERSRSCNDAAQDRAKGRLRAAAASKVKVHRGQLVGALVPTLPSFVQRHERTHCRQGKVTAMTPASNPIVGVLLSTQNNRCLSAPDLAIEKRLPFSALASSASLHKPERSVSPESNDSISEELNHFKPIVCSPCTPPKRLPDGRVLSPLIIKSTPRNLNRSLQKQTSYAASPRVLKKWEQIFQERQTKKTLSKATLTSLAPETGEDFMVSEAIHSSKEEPLVALNARLSSGHMLPECTGPTPTGLDSLPSVSQMKAEQGRDGKRSSEIPLETCCSSELKGGASGTSLEREQFEGSGSTPEANLDKTCVSTCVSAAVRSSAVNSVRPKNSVLGGVLKTKKQPKAVNHFDLPNGALADSRGEEPLPSLRRGQKRRCKTKHLEQNGSLKRLRQSGGEVGLAPADPVLREMEQKLQQEEEDRRLALQLQRVFDSERRAVSRRKGSVDQYLLRSSNMAGAK</sequence>
<keyword evidence="10" id="KW-0479">Metal-binding</keyword>
<keyword evidence="11" id="KW-0227">DNA damage</keyword>
<evidence type="ECO:0000256" key="22">
    <source>
        <dbReference type="ARBA" id="ARBA00079843"/>
    </source>
</evidence>
<organism evidence="27 28">
    <name type="scientific">Galemys pyrenaicus</name>
    <name type="common">Iberian desman</name>
    <name type="synonym">Pyrenean desman</name>
    <dbReference type="NCBI Taxonomy" id="202257"/>
    <lineage>
        <taxon>Eukaryota</taxon>
        <taxon>Metazoa</taxon>
        <taxon>Chordata</taxon>
        <taxon>Craniata</taxon>
        <taxon>Vertebrata</taxon>
        <taxon>Euteleostomi</taxon>
        <taxon>Mammalia</taxon>
        <taxon>Eutheria</taxon>
        <taxon>Laurasiatheria</taxon>
        <taxon>Eulipotyphla</taxon>
        <taxon>Talpidae</taxon>
        <taxon>Galemys</taxon>
    </lineage>
</organism>
<comment type="catalytic activity">
    <reaction evidence="1">
        <text>S-ubiquitinyl-[E2 ubiquitin-conjugating enzyme]-L-cysteine + [acceptor protein]-L-lysine = [E2 ubiquitin-conjugating enzyme]-L-cysteine + N(6)-ubiquitinyl-[acceptor protein]-L-lysine.</text>
        <dbReference type="EC" id="2.3.2.27"/>
    </reaction>
</comment>
<evidence type="ECO:0000256" key="6">
    <source>
        <dbReference type="ARBA" id="ARBA00022454"/>
    </source>
</evidence>
<dbReference type="PANTHER" id="PTHR23328">
    <property type="entry name" value="RING-TYPE DOMAIN-CONTAINING PROTEIN"/>
    <property type="match status" value="1"/>
</dbReference>
<protein>
    <recommendedName>
        <fullName evidence="21">E3 ubiquitin-protein ligase RNF169</fullName>
        <ecNumber evidence="5">2.3.2.27</ecNumber>
    </recommendedName>
    <alternativeName>
        <fullName evidence="23">RING finger protein 169</fullName>
    </alternativeName>
    <alternativeName>
        <fullName evidence="22">RING-type E3 ubiquitin transferase RNF169</fullName>
    </alternativeName>
</protein>
<keyword evidence="8" id="KW-0597">Phosphoprotein</keyword>
<dbReference type="GO" id="GO:0005654">
    <property type="term" value="C:nucleoplasm"/>
    <property type="evidence" value="ECO:0007669"/>
    <property type="project" value="UniProtKB-SubCell"/>
</dbReference>
<accession>A0A8J6AK22</accession>
<dbReference type="SUPFAM" id="SSF57850">
    <property type="entry name" value="RING/U-box"/>
    <property type="match status" value="1"/>
</dbReference>
<evidence type="ECO:0000256" key="9">
    <source>
        <dbReference type="ARBA" id="ARBA00022679"/>
    </source>
</evidence>
<evidence type="ECO:0000256" key="5">
    <source>
        <dbReference type="ARBA" id="ARBA00012483"/>
    </source>
</evidence>
<comment type="function">
    <text evidence="18">Probable E3 ubiquitin-protein ligase that acts as a regulator of double-strand breaks (DSBs) repair following DNA damage. Functions in a non-canonical fashion to harness RNF168-mediated protein recruitment to DSB-containing chromatin, thereby contributing to regulation of DSB repair pathway utilization. Once recruited to DSB repair sites by recognizing and binding ubiquitin catalyzed by RNF168, competes with TP53BP1 and BRCA1 for association with RNF168-modified chromatin, thereby favouring homologous recombination repair (HRR) and single-strand annealing (SSA) instead of non-homologous end joining (NHEJ) mediated by TP53BP1. E3 ubiquitin-protein ligase activity is not required for regulation of DSBs repair.</text>
</comment>
<evidence type="ECO:0000256" key="11">
    <source>
        <dbReference type="ARBA" id="ARBA00022763"/>
    </source>
</evidence>
<evidence type="ECO:0000256" key="25">
    <source>
        <dbReference type="SAM" id="MobiDB-lite"/>
    </source>
</evidence>
<feature type="region of interest" description="Disordered" evidence="25">
    <location>
        <begin position="96"/>
        <end position="168"/>
    </location>
</feature>
<dbReference type="FunFam" id="3.30.40.10:FF:000676">
    <property type="entry name" value="E3 ubiquitin-protein ligase RNF169"/>
    <property type="match status" value="1"/>
</dbReference>
<dbReference type="PROSITE" id="PS00518">
    <property type="entry name" value="ZF_RING_1"/>
    <property type="match status" value="1"/>
</dbReference>
<keyword evidence="13" id="KW-0833">Ubl conjugation pathway</keyword>
<evidence type="ECO:0000256" key="1">
    <source>
        <dbReference type="ARBA" id="ARBA00000900"/>
    </source>
</evidence>
<dbReference type="InterPro" id="IPR017907">
    <property type="entry name" value="Znf_RING_CS"/>
</dbReference>
<keyword evidence="9" id="KW-0808">Transferase</keyword>
<dbReference type="EMBL" id="JAGFMF010011429">
    <property type="protein sequence ID" value="KAG8522821.1"/>
    <property type="molecule type" value="Genomic_DNA"/>
</dbReference>
<dbReference type="OrthoDB" id="8959987at2759"/>
<evidence type="ECO:0000313" key="27">
    <source>
        <dbReference type="EMBL" id="KAG8522821.1"/>
    </source>
</evidence>
<dbReference type="Gene3D" id="3.30.40.10">
    <property type="entry name" value="Zinc/RING finger domain, C3HC4 (zinc finger)"/>
    <property type="match status" value="1"/>
</dbReference>
<dbReference type="InterPro" id="IPR001841">
    <property type="entry name" value="Znf_RING"/>
</dbReference>
<gene>
    <name evidence="27" type="ORF">J0S82_010036</name>
</gene>
<feature type="compositionally biased region" description="Basic and acidic residues" evidence="25">
    <location>
        <begin position="129"/>
        <end position="147"/>
    </location>
</feature>
<dbReference type="InterPro" id="IPR013083">
    <property type="entry name" value="Znf_RING/FYVE/PHD"/>
</dbReference>
<evidence type="ECO:0000313" key="28">
    <source>
        <dbReference type="Proteomes" id="UP000700334"/>
    </source>
</evidence>
<feature type="region of interest" description="Disordered" evidence="25">
    <location>
        <begin position="565"/>
        <end position="586"/>
    </location>
</feature>
<feature type="compositionally biased region" description="Basic and acidic residues" evidence="25">
    <location>
        <begin position="543"/>
        <end position="552"/>
    </location>
</feature>
<evidence type="ECO:0000256" key="10">
    <source>
        <dbReference type="ARBA" id="ARBA00022723"/>
    </source>
</evidence>
<dbReference type="EC" id="2.3.2.27" evidence="5"/>
<comment type="similarity">
    <text evidence="19">Belongs to the RNF169 family.</text>
</comment>
<feature type="compositionally biased region" description="Low complexity" evidence="25">
    <location>
        <begin position="97"/>
        <end position="113"/>
    </location>
</feature>
<keyword evidence="14" id="KW-0862">Zinc</keyword>
<keyword evidence="15" id="KW-0832">Ubl conjugation</keyword>
<feature type="compositionally biased region" description="Low complexity" evidence="25">
    <location>
        <begin position="1"/>
        <end position="20"/>
    </location>
</feature>
<evidence type="ECO:0000256" key="18">
    <source>
        <dbReference type="ARBA" id="ARBA00056080"/>
    </source>
</evidence>
<dbReference type="GO" id="GO:0031491">
    <property type="term" value="F:nucleosome binding"/>
    <property type="evidence" value="ECO:0007669"/>
    <property type="project" value="TreeGrafter"/>
</dbReference>
<evidence type="ECO:0000256" key="2">
    <source>
        <dbReference type="ARBA" id="ARBA00004286"/>
    </source>
</evidence>
<proteinExistence type="inferred from homology"/>
<evidence type="ECO:0000256" key="8">
    <source>
        <dbReference type="ARBA" id="ARBA00022553"/>
    </source>
</evidence>
<dbReference type="CDD" id="cd21951">
    <property type="entry name" value="MIU_RNF169_C"/>
    <property type="match status" value="1"/>
</dbReference>
<evidence type="ECO:0000256" key="24">
    <source>
        <dbReference type="PROSITE-ProRule" id="PRU00175"/>
    </source>
</evidence>
<dbReference type="CDD" id="cd22264">
    <property type="entry name" value="UDM1_RNF169"/>
    <property type="match status" value="1"/>
</dbReference>
<evidence type="ECO:0000259" key="26">
    <source>
        <dbReference type="PROSITE" id="PS50089"/>
    </source>
</evidence>
<dbReference type="SMART" id="SM00184">
    <property type="entry name" value="RING"/>
    <property type="match status" value="1"/>
</dbReference>
<feature type="domain" description="RING-type" evidence="26">
    <location>
        <begin position="68"/>
        <end position="107"/>
    </location>
</feature>
<evidence type="ECO:0000256" key="12">
    <source>
        <dbReference type="ARBA" id="ARBA00022771"/>
    </source>
</evidence>
<dbReference type="GO" id="GO:0061630">
    <property type="term" value="F:ubiquitin protein ligase activity"/>
    <property type="evidence" value="ECO:0007669"/>
    <property type="project" value="UniProtKB-EC"/>
</dbReference>
<comment type="pathway">
    <text evidence="4">Protein modification; protein ubiquitination.</text>
</comment>
<comment type="subcellular location">
    <subcellularLocation>
        <location evidence="2">Chromosome</location>
    </subcellularLocation>
    <subcellularLocation>
        <location evidence="3">Nucleus</location>
        <location evidence="3">Nucleoplasm</location>
    </subcellularLocation>
</comment>
<evidence type="ECO:0000256" key="14">
    <source>
        <dbReference type="ARBA" id="ARBA00022833"/>
    </source>
</evidence>
<dbReference type="GO" id="GO:0006302">
    <property type="term" value="P:double-strand break repair"/>
    <property type="evidence" value="ECO:0007669"/>
    <property type="project" value="TreeGrafter"/>
</dbReference>
<evidence type="ECO:0000256" key="20">
    <source>
        <dbReference type="ARBA" id="ARBA00062883"/>
    </source>
</evidence>
<evidence type="ECO:0000256" key="17">
    <source>
        <dbReference type="ARBA" id="ARBA00023242"/>
    </source>
</evidence>
<feature type="region of interest" description="Disordered" evidence="25">
    <location>
        <begin position="198"/>
        <end position="226"/>
    </location>
</feature>
<dbReference type="PANTHER" id="PTHR23328:SF2">
    <property type="entry name" value="E3 UBIQUITIN-PROTEIN LIGASE RNF169"/>
    <property type="match status" value="1"/>
</dbReference>
<name>A0A8J6AK22_GALPY</name>
<reference evidence="27" key="1">
    <citation type="journal article" date="2021" name="Evol. Appl.">
        <title>The genome of the Pyrenean desman and the effects of bottlenecks and inbreeding on the genomic landscape of an endangered species.</title>
        <authorList>
            <person name="Escoda L."/>
            <person name="Castresana J."/>
        </authorList>
    </citation>
    <scope>NUCLEOTIDE SEQUENCE</scope>
    <source>
        <strain evidence="27">IBE-C5619</strain>
    </source>
</reference>
<evidence type="ECO:0000256" key="7">
    <source>
        <dbReference type="ARBA" id="ARBA00022499"/>
    </source>
</evidence>
<evidence type="ECO:0000256" key="3">
    <source>
        <dbReference type="ARBA" id="ARBA00004642"/>
    </source>
</evidence>
<feature type="region of interest" description="Disordered" evidence="25">
    <location>
        <begin position="1"/>
        <end position="45"/>
    </location>
</feature>
<comment type="caution">
    <text evidence="27">The sequence shown here is derived from an EMBL/GenBank/DDBJ whole genome shotgun (WGS) entry which is preliminary data.</text>
</comment>
<comment type="subunit">
    <text evidence="20">Interacts with DYRK1B.</text>
</comment>
<keyword evidence="12 24" id="KW-0863">Zinc-finger</keyword>